<sequence length="57" mass="6852">MIKFEYKDRIVPLIVIFQSVARRLGIYCDLVSDRVVPGLAVTYRNEWLLRWNPKWLT</sequence>
<dbReference type="EMBL" id="KK108072">
    <property type="protein sequence ID" value="EZA46943.1"/>
    <property type="molecule type" value="Genomic_DNA"/>
</dbReference>
<dbReference type="Proteomes" id="UP000053097">
    <property type="component" value="Unassembled WGS sequence"/>
</dbReference>
<organism evidence="1 2">
    <name type="scientific">Ooceraea biroi</name>
    <name type="common">Clonal raider ant</name>
    <name type="synonym">Cerapachys biroi</name>
    <dbReference type="NCBI Taxonomy" id="2015173"/>
    <lineage>
        <taxon>Eukaryota</taxon>
        <taxon>Metazoa</taxon>
        <taxon>Ecdysozoa</taxon>
        <taxon>Arthropoda</taxon>
        <taxon>Hexapoda</taxon>
        <taxon>Insecta</taxon>
        <taxon>Pterygota</taxon>
        <taxon>Neoptera</taxon>
        <taxon>Endopterygota</taxon>
        <taxon>Hymenoptera</taxon>
        <taxon>Apocrita</taxon>
        <taxon>Aculeata</taxon>
        <taxon>Formicoidea</taxon>
        <taxon>Formicidae</taxon>
        <taxon>Dorylinae</taxon>
        <taxon>Ooceraea</taxon>
    </lineage>
</organism>
<dbReference type="OrthoDB" id="28868at2759"/>
<dbReference type="AlphaFoldDB" id="A0A026VT33"/>
<reference evidence="1 2" key="1">
    <citation type="journal article" date="2014" name="Curr. Biol.">
        <title>The genome of the clonal raider ant Cerapachys biroi.</title>
        <authorList>
            <person name="Oxley P.R."/>
            <person name="Ji L."/>
            <person name="Fetter-Pruneda I."/>
            <person name="McKenzie S.K."/>
            <person name="Li C."/>
            <person name="Hu H."/>
            <person name="Zhang G."/>
            <person name="Kronauer D.J."/>
        </authorList>
    </citation>
    <scope>NUCLEOTIDE SEQUENCE [LARGE SCALE GENOMIC DNA]</scope>
</reference>
<name>A0A026VT33_OOCBI</name>
<protein>
    <submittedName>
        <fullName evidence="1">Uncharacterized protein</fullName>
    </submittedName>
</protein>
<proteinExistence type="predicted"/>
<keyword evidence="2" id="KW-1185">Reference proteome</keyword>
<gene>
    <name evidence="1" type="ORF">X777_00579</name>
</gene>
<accession>A0A026VT33</accession>
<evidence type="ECO:0000313" key="2">
    <source>
        <dbReference type="Proteomes" id="UP000053097"/>
    </source>
</evidence>
<evidence type="ECO:0000313" key="1">
    <source>
        <dbReference type="EMBL" id="EZA46943.1"/>
    </source>
</evidence>